<protein>
    <submittedName>
        <fullName evidence="1">Uncharacterized protein</fullName>
    </submittedName>
</protein>
<reference evidence="1 2" key="1">
    <citation type="submission" date="2019-05" db="EMBL/GenBank/DDBJ databases">
        <title>Another draft genome of Portunus trituberculatus and its Hox gene families provides insights of decapod evolution.</title>
        <authorList>
            <person name="Jeong J.-H."/>
            <person name="Song I."/>
            <person name="Kim S."/>
            <person name="Choi T."/>
            <person name="Kim D."/>
            <person name="Ryu S."/>
            <person name="Kim W."/>
        </authorList>
    </citation>
    <scope>NUCLEOTIDE SEQUENCE [LARGE SCALE GENOMIC DNA]</scope>
    <source>
        <tissue evidence="1">Muscle</tissue>
    </source>
</reference>
<gene>
    <name evidence="1" type="ORF">E2C01_059833</name>
</gene>
<evidence type="ECO:0000313" key="1">
    <source>
        <dbReference type="EMBL" id="MPC65697.1"/>
    </source>
</evidence>
<dbReference type="AlphaFoldDB" id="A0A5B7H8W8"/>
<sequence>MDDSAALAPGSVSAAHDHLLLSAAINRQGKLKWFTGAAFEVSVLVDVKMKSVERKSTSWHADIIIPSALHCGAN</sequence>
<comment type="caution">
    <text evidence="1">The sequence shown here is derived from an EMBL/GenBank/DDBJ whole genome shotgun (WGS) entry which is preliminary data.</text>
</comment>
<evidence type="ECO:0000313" key="2">
    <source>
        <dbReference type="Proteomes" id="UP000324222"/>
    </source>
</evidence>
<proteinExistence type="predicted"/>
<organism evidence="1 2">
    <name type="scientific">Portunus trituberculatus</name>
    <name type="common">Swimming crab</name>
    <name type="synonym">Neptunus trituberculatus</name>
    <dbReference type="NCBI Taxonomy" id="210409"/>
    <lineage>
        <taxon>Eukaryota</taxon>
        <taxon>Metazoa</taxon>
        <taxon>Ecdysozoa</taxon>
        <taxon>Arthropoda</taxon>
        <taxon>Crustacea</taxon>
        <taxon>Multicrustacea</taxon>
        <taxon>Malacostraca</taxon>
        <taxon>Eumalacostraca</taxon>
        <taxon>Eucarida</taxon>
        <taxon>Decapoda</taxon>
        <taxon>Pleocyemata</taxon>
        <taxon>Brachyura</taxon>
        <taxon>Eubrachyura</taxon>
        <taxon>Portunoidea</taxon>
        <taxon>Portunidae</taxon>
        <taxon>Portuninae</taxon>
        <taxon>Portunus</taxon>
    </lineage>
</organism>
<name>A0A5B7H8W8_PORTR</name>
<dbReference type="EMBL" id="VSRR010023703">
    <property type="protein sequence ID" value="MPC65697.1"/>
    <property type="molecule type" value="Genomic_DNA"/>
</dbReference>
<dbReference type="Proteomes" id="UP000324222">
    <property type="component" value="Unassembled WGS sequence"/>
</dbReference>
<keyword evidence="2" id="KW-1185">Reference proteome</keyword>
<accession>A0A5B7H8W8</accession>